<comment type="caution">
    <text evidence="2">The sequence shown here is derived from an EMBL/GenBank/DDBJ whole genome shotgun (WGS) entry which is preliminary data.</text>
</comment>
<dbReference type="OrthoDB" id="514402at2"/>
<dbReference type="Proteomes" id="UP000321306">
    <property type="component" value="Unassembled WGS sequence"/>
</dbReference>
<name>A0A511N645_DEIC1</name>
<feature type="region of interest" description="Disordered" evidence="1">
    <location>
        <begin position="33"/>
        <end position="56"/>
    </location>
</feature>
<reference evidence="2 3" key="1">
    <citation type="submission" date="2019-07" db="EMBL/GenBank/DDBJ databases">
        <title>Whole genome shotgun sequence of Deinococcus cellulosilyticus NBRC 106333.</title>
        <authorList>
            <person name="Hosoyama A."/>
            <person name="Uohara A."/>
            <person name="Ohji S."/>
            <person name="Ichikawa N."/>
        </authorList>
    </citation>
    <scope>NUCLEOTIDE SEQUENCE [LARGE SCALE GENOMIC DNA]</scope>
    <source>
        <strain evidence="2 3">NBRC 106333</strain>
    </source>
</reference>
<proteinExistence type="predicted"/>
<dbReference type="EMBL" id="BJXB01000020">
    <property type="protein sequence ID" value="GEM48314.1"/>
    <property type="molecule type" value="Genomic_DNA"/>
</dbReference>
<sequence length="165" mass="17839">MSRITAVFHNESEVRSALQDLRNLGISDQHLSFSHRGEQGSGEAVRPDPDGTVSTDGNYSGYALRREPLPYLVPPIANAGVPMGVGGLGSPGVGAVLVAGAMHDRLDDNVNPVQDHGGDPDRESRFYRDAFDNGRYLISVDAEDSVQEEQVRDILGRHHGGFYTP</sequence>
<evidence type="ECO:0000256" key="1">
    <source>
        <dbReference type="SAM" id="MobiDB-lite"/>
    </source>
</evidence>
<dbReference type="RefSeq" id="WP_146887305.1">
    <property type="nucleotide sequence ID" value="NZ_BJXB01000020.1"/>
</dbReference>
<organism evidence="2 3">
    <name type="scientific">Deinococcus cellulosilyticus (strain DSM 18568 / NBRC 106333 / KACC 11606 / 5516J-15)</name>
    <dbReference type="NCBI Taxonomy" id="1223518"/>
    <lineage>
        <taxon>Bacteria</taxon>
        <taxon>Thermotogati</taxon>
        <taxon>Deinococcota</taxon>
        <taxon>Deinococci</taxon>
        <taxon>Deinococcales</taxon>
        <taxon>Deinococcaceae</taxon>
        <taxon>Deinococcus</taxon>
    </lineage>
</organism>
<evidence type="ECO:0000313" key="3">
    <source>
        <dbReference type="Proteomes" id="UP000321306"/>
    </source>
</evidence>
<evidence type="ECO:0000313" key="2">
    <source>
        <dbReference type="EMBL" id="GEM48314.1"/>
    </source>
</evidence>
<accession>A0A511N645</accession>
<dbReference type="AlphaFoldDB" id="A0A511N645"/>
<keyword evidence="3" id="KW-1185">Reference proteome</keyword>
<gene>
    <name evidence="2" type="ORF">DC3_39490</name>
</gene>
<evidence type="ECO:0008006" key="4">
    <source>
        <dbReference type="Google" id="ProtNLM"/>
    </source>
</evidence>
<protein>
    <recommendedName>
        <fullName evidence="4">General stress protein 17M-like domain-containing protein</fullName>
    </recommendedName>
</protein>